<dbReference type="AlphaFoldDB" id="A0A329SCK1"/>
<protein>
    <submittedName>
        <fullName evidence="2">Uncharacterized protein</fullName>
    </submittedName>
</protein>
<reference evidence="1" key="2">
    <citation type="submission" date="2018-10" db="EMBL/GenBank/DDBJ databases">
        <title>Effector identification in a new, highly contiguous assembly of the strawberry crown rot pathogen Phytophthora cactorum.</title>
        <authorList>
            <person name="Armitage A.D."/>
            <person name="Nellist C.F."/>
            <person name="Bates H."/>
            <person name="Vickerstaff R.J."/>
            <person name="Harrison R.J."/>
        </authorList>
    </citation>
    <scope>NUCLEOTIDE SEQUENCE</scope>
    <source>
        <strain evidence="1">4040</strain>
    </source>
</reference>
<dbReference type="OrthoDB" id="10423917at2759"/>
<dbReference type="EMBL" id="MJFZ01000199">
    <property type="protein sequence ID" value="RAW34495.1"/>
    <property type="molecule type" value="Genomic_DNA"/>
</dbReference>
<dbReference type="STRING" id="29920.A0A329SCK1"/>
<dbReference type="Proteomes" id="UP000251314">
    <property type="component" value="Unassembled WGS sequence"/>
</dbReference>
<dbReference type="Proteomes" id="UP000736787">
    <property type="component" value="Unassembled WGS sequence"/>
</dbReference>
<reference evidence="2 3" key="1">
    <citation type="submission" date="2018-01" db="EMBL/GenBank/DDBJ databases">
        <title>Draft genome of the strawberry crown rot pathogen Phytophthora cactorum.</title>
        <authorList>
            <person name="Armitage A.D."/>
            <person name="Lysoe E."/>
            <person name="Nellist C.F."/>
            <person name="Harrison R.J."/>
            <person name="Brurberg M.B."/>
        </authorList>
    </citation>
    <scope>NUCLEOTIDE SEQUENCE [LARGE SCALE GENOMIC DNA]</scope>
    <source>
        <strain evidence="2 3">10300</strain>
    </source>
</reference>
<name>A0A329SCK1_9STRA</name>
<keyword evidence="3" id="KW-1185">Reference proteome</keyword>
<comment type="caution">
    <text evidence="2">The sequence shown here is derived from an EMBL/GenBank/DDBJ whole genome shotgun (WGS) entry which is preliminary data.</text>
</comment>
<evidence type="ECO:0000313" key="3">
    <source>
        <dbReference type="Proteomes" id="UP000251314"/>
    </source>
</evidence>
<organism evidence="2 3">
    <name type="scientific">Phytophthora cactorum</name>
    <dbReference type="NCBI Taxonomy" id="29920"/>
    <lineage>
        <taxon>Eukaryota</taxon>
        <taxon>Sar</taxon>
        <taxon>Stramenopiles</taxon>
        <taxon>Oomycota</taxon>
        <taxon>Peronosporomycetes</taxon>
        <taxon>Peronosporales</taxon>
        <taxon>Peronosporaceae</taxon>
        <taxon>Phytophthora</taxon>
    </lineage>
</organism>
<evidence type="ECO:0000313" key="1">
    <source>
        <dbReference type="EMBL" id="KAG2908260.1"/>
    </source>
</evidence>
<gene>
    <name evidence="2" type="ORF">PC110_g9209</name>
    <name evidence="1" type="ORF">PC117_g20001</name>
</gene>
<accession>A0A329SCK1</accession>
<dbReference type="EMBL" id="RCMK01000903">
    <property type="protein sequence ID" value="KAG2908260.1"/>
    <property type="molecule type" value="Genomic_DNA"/>
</dbReference>
<evidence type="ECO:0000313" key="2">
    <source>
        <dbReference type="EMBL" id="RAW34495.1"/>
    </source>
</evidence>
<sequence>MIVCLWQLVTLRDELFRHGLSLPDARFNVDGDVIDAAFAALLMYLDEVLPATRNSSPSQVHVARFLYELERGVAAMNACLGSSVSVANCCEWGEHKKARQRTANHAQVW</sequence>
<proteinExistence type="predicted"/>
<dbReference type="VEuPathDB" id="FungiDB:PC110_g9209"/>